<dbReference type="AlphaFoldDB" id="A0A7W7ZP66"/>
<dbReference type="SUPFAM" id="SSF75005">
    <property type="entry name" value="Arabinanase/levansucrase/invertase"/>
    <property type="match status" value="1"/>
</dbReference>
<dbReference type="Proteomes" id="UP000584867">
    <property type="component" value="Unassembled WGS sequence"/>
</dbReference>
<accession>A0A7W7ZP66</accession>
<protein>
    <recommendedName>
        <fullName evidence="3">Glycosyl hydrolase family 32 domain protein</fullName>
    </recommendedName>
</protein>
<evidence type="ECO:0000313" key="1">
    <source>
        <dbReference type="EMBL" id="MBB5063624.1"/>
    </source>
</evidence>
<proteinExistence type="predicted"/>
<reference evidence="1 2" key="1">
    <citation type="submission" date="2020-08" db="EMBL/GenBank/DDBJ databases">
        <title>Genomic Encyclopedia of Type Strains, Phase IV (KMG-V): Genome sequencing to study the core and pangenomes of soil and plant-associated prokaryotes.</title>
        <authorList>
            <person name="Whitman W."/>
        </authorList>
    </citation>
    <scope>NUCLEOTIDE SEQUENCE [LARGE SCALE GENOMIC DNA]</scope>
    <source>
        <strain evidence="1 2">X5P3</strain>
    </source>
</reference>
<gene>
    <name evidence="1" type="ORF">HDF15_001969</name>
</gene>
<sequence>MLTKEELPSVSRRGIASAATLVALVCALFCLGGCSTLSGTPANAVVGRAGVYDYSPSIIQVGHVQQFWWCGQGQNPADHSQNTDTIQYESINLDTGQQVGPEVVLAETPGAWDSAYTCNPQVVQGTFTNPLGDGASYKYALYYVGTAEVAGINNSIGAAFSNDGIHWKKYPSPVIPTTNQQVYGPAQPVPYNSDGKQAIWLFYEDDEPPLAPNSHVQTVSSDGVHFSSVGTLTTNGLNIPPTLASWGNIAYNPADSYWYASFNFPTRSLATTGNVQELGSYGFQVYRIPQNDLLAGKTGWLQLKTIDTNLTGYEMISGAGFARDPSGNLYQDDSGTLQIFPSFSNMWIPWNASPASAASQAAVNTWDIGKYTWSAKEPPLYDLKRYKNGISHDVTTGWIDPAGGFSIEETLGEVYKSPQQGATVALYSCKRGDVDFFLSLDGNCEGQHIIGINGYMYAQSVAGLVLSPLYRCSTGSGHFASGDPLCEGSKTEELLGYILPK</sequence>
<comment type="caution">
    <text evidence="1">The sequence shown here is derived from an EMBL/GenBank/DDBJ whole genome shotgun (WGS) entry which is preliminary data.</text>
</comment>
<dbReference type="InterPro" id="IPR023296">
    <property type="entry name" value="Glyco_hydro_beta-prop_sf"/>
</dbReference>
<evidence type="ECO:0000313" key="2">
    <source>
        <dbReference type="Proteomes" id="UP000584867"/>
    </source>
</evidence>
<dbReference type="EMBL" id="JACHIO010000007">
    <property type="protein sequence ID" value="MBB5063624.1"/>
    <property type="molecule type" value="Genomic_DNA"/>
</dbReference>
<organism evidence="1 2">
    <name type="scientific">Granulicella mallensis</name>
    <dbReference type="NCBI Taxonomy" id="940614"/>
    <lineage>
        <taxon>Bacteria</taxon>
        <taxon>Pseudomonadati</taxon>
        <taxon>Acidobacteriota</taxon>
        <taxon>Terriglobia</taxon>
        <taxon>Terriglobales</taxon>
        <taxon>Acidobacteriaceae</taxon>
        <taxon>Granulicella</taxon>
    </lineage>
</organism>
<dbReference type="Gene3D" id="2.115.10.20">
    <property type="entry name" value="Glycosyl hydrolase domain, family 43"/>
    <property type="match status" value="1"/>
</dbReference>
<dbReference type="RefSeq" id="WP_184254949.1">
    <property type="nucleotide sequence ID" value="NZ_JACHIO010000007.1"/>
</dbReference>
<evidence type="ECO:0008006" key="3">
    <source>
        <dbReference type="Google" id="ProtNLM"/>
    </source>
</evidence>
<name>A0A7W7ZP66_9BACT</name>